<dbReference type="InterPro" id="IPR051910">
    <property type="entry name" value="ComF/GntX_DNA_util-trans"/>
</dbReference>
<evidence type="ECO:0000313" key="3">
    <source>
        <dbReference type="EMBL" id="SES43817.1"/>
    </source>
</evidence>
<keyword evidence="3" id="KW-0328">Glycosyltransferase</keyword>
<keyword evidence="4" id="KW-1185">Reference proteome</keyword>
<gene>
    <name evidence="3" type="ORF">SAMN05216199_3661</name>
</gene>
<sequence>MPRPPTRALTQRFPRGLPTGLTAGLGELAALALPASCASCGLADEAVCRECRSAIGAALWVDGPRMVQPTPCPEGMPRVWATAPYGGPLGRLVAAYKDDERRDLATVLAPLLASAVDAAIAGSLARQVLAAGNGPVVVVPAPTSRQARRRRGDAPLLALTRRSVAGYGDVEAVCGDALRLRRRVADQAGLTARARRVNLEHAIEARAAWRPVLGGAVCVLVDDVLTTGATLVEAARALRAEGAREVIAATVCATPRKGHGTTRHKPTPV</sequence>
<dbReference type="CDD" id="cd06223">
    <property type="entry name" value="PRTases_typeI"/>
    <property type="match status" value="1"/>
</dbReference>
<dbReference type="STRING" id="587636.SAMN05216199_3661"/>
<organism evidence="3 4">
    <name type="scientific">Pedococcus cremeus</name>
    <dbReference type="NCBI Taxonomy" id="587636"/>
    <lineage>
        <taxon>Bacteria</taxon>
        <taxon>Bacillati</taxon>
        <taxon>Actinomycetota</taxon>
        <taxon>Actinomycetes</taxon>
        <taxon>Micrococcales</taxon>
        <taxon>Intrasporangiaceae</taxon>
        <taxon>Pedococcus</taxon>
    </lineage>
</organism>
<dbReference type="PANTHER" id="PTHR47505">
    <property type="entry name" value="DNA UTILIZATION PROTEIN YHGH"/>
    <property type="match status" value="1"/>
</dbReference>
<keyword evidence="3" id="KW-0808">Transferase</keyword>
<name>A0A1H9XD85_9MICO</name>
<dbReference type="InterPro" id="IPR000836">
    <property type="entry name" value="PRTase_dom"/>
</dbReference>
<dbReference type="Pfam" id="PF00156">
    <property type="entry name" value="Pribosyltran"/>
    <property type="match status" value="1"/>
</dbReference>
<dbReference type="GO" id="GO:0016757">
    <property type="term" value="F:glycosyltransferase activity"/>
    <property type="evidence" value="ECO:0007669"/>
    <property type="project" value="UniProtKB-KW"/>
</dbReference>
<evidence type="ECO:0000259" key="2">
    <source>
        <dbReference type="Pfam" id="PF00156"/>
    </source>
</evidence>
<protein>
    <submittedName>
        <fullName evidence="3">Predicted amidophosphoribosyltransferases</fullName>
    </submittedName>
</protein>
<dbReference type="InterPro" id="IPR029057">
    <property type="entry name" value="PRTase-like"/>
</dbReference>
<evidence type="ECO:0000313" key="4">
    <source>
        <dbReference type="Proteomes" id="UP000199019"/>
    </source>
</evidence>
<dbReference type="AlphaFoldDB" id="A0A1H9XD85"/>
<dbReference type="SUPFAM" id="SSF53271">
    <property type="entry name" value="PRTase-like"/>
    <property type="match status" value="1"/>
</dbReference>
<dbReference type="EMBL" id="FOHB01000007">
    <property type="protein sequence ID" value="SES43817.1"/>
    <property type="molecule type" value="Genomic_DNA"/>
</dbReference>
<comment type="similarity">
    <text evidence="1">Belongs to the ComF/GntX family.</text>
</comment>
<evidence type="ECO:0000256" key="1">
    <source>
        <dbReference type="ARBA" id="ARBA00008007"/>
    </source>
</evidence>
<dbReference type="Gene3D" id="3.40.50.2020">
    <property type="match status" value="1"/>
</dbReference>
<feature type="domain" description="Phosphoribosyltransferase" evidence="2">
    <location>
        <begin position="213"/>
        <end position="257"/>
    </location>
</feature>
<reference evidence="4" key="1">
    <citation type="submission" date="2016-10" db="EMBL/GenBank/DDBJ databases">
        <authorList>
            <person name="Varghese N."/>
            <person name="Submissions S."/>
        </authorList>
    </citation>
    <scope>NUCLEOTIDE SEQUENCE [LARGE SCALE GENOMIC DNA]</scope>
    <source>
        <strain evidence="4">CGMCC 1.6963</strain>
    </source>
</reference>
<dbReference type="OrthoDB" id="5244859at2"/>
<dbReference type="PANTHER" id="PTHR47505:SF1">
    <property type="entry name" value="DNA UTILIZATION PROTEIN YHGH"/>
    <property type="match status" value="1"/>
</dbReference>
<dbReference type="Proteomes" id="UP000199019">
    <property type="component" value="Unassembled WGS sequence"/>
</dbReference>
<proteinExistence type="inferred from homology"/>
<accession>A0A1H9XD85</accession>
<dbReference type="RefSeq" id="WP_143056274.1">
    <property type="nucleotide sequence ID" value="NZ_FOHB01000007.1"/>
</dbReference>